<dbReference type="Proteomes" id="UP000828941">
    <property type="component" value="Chromosome 4"/>
</dbReference>
<evidence type="ECO:0000313" key="2">
    <source>
        <dbReference type="Proteomes" id="UP000828941"/>
    </source>
</evidence>
<comment type="caution">
    <text evidence="1">The sequence shown here is derived from an EMBL/GenBank/DDBJ whole genome shotgun (WGS) entry which is preliminary data.</text>
</comment>
<gene>
    <name evidence="1" type="ORF">L6164_008815</name>
</gene>
<reference evidence="1 2" key="1">
    <citation type="journal article" date="2022" name="DNA Res.">
        <title>Chromosomal-level genome assembly of the orchid tree Bauhinia variegata (Leguminosae; Cercidoideae) supports the allotetraploid origin hypothesis of Bauhinia.</title>
        <authorList>
            <person name="Zhong Y."/>
            <person name="Chen Y."/>
            <person name="Zheng D."/>
            <person name="Pang J."/>
            <person name="Liu Y."/>
            <person name="Luo S."/>
            <person name="Meng S."/>
            <person name="Qian L."/>
            <person name="Wei D."/>
            <person name="Dai S."/>
            <person name="Zhou R."/>
        </authorList>
    </citation>
    <scope>NUCLEOTIDE SEQUENCE [LARGE SCALE GENOMIC DNA]</scope>
    <source>
        <strain evidence="1">BV-YZ2020</strain>
    </source>
</reference>
<evidence type="ECO:0000313" key="1">
    <source>
        <dbReference type="EMBL" id="KAI4348054.1"/>
    </source>
</evidence>
<proteinExistence type="predicted"/>
<name>A0ACB9PJB2_BAUVA</name>
<organism evidence="1 2">
    <name type="scientific">Bauhinia variegata</name>
    <name type="common">Purple orchid tree</name>
    <name type="synonym">Phanera variegata</name>
    <dbReference type="NCBI Taxonomy" id="167791"/>
    <lineage>
        <taxon>Eukaryota</taxon>
        <taxon>Viridiplantae</taxon>
        <taxon>Streptophyta</taxon>
        <taxon>Embryophyta</taxon>
        <taxon>Tracheophyta</taxon>
        <taxon>Spermatophyta</taxon>
        <taxon>Magnoliopsida</taxon>
        <taxon>eudicotyledons</taxon>
        <taxon>Gunneridae</taxon>
        <taxon>Pentapetalae</taxon>
        <taxon>rosids</taxon>
        <taxon>fabids</taxon>
        <taxon>Fabales</taxon>
        <taxon>Fabaceae</taxon>
        <taxon>Cercidoideae</taxon>
        <taxon>Cercideae</taxon>
        <taxon>Bauhiniinae</taxon>
        <taxon>Bauhinia</taxon>
    </lineage>
</organism>
<accession>A0ACB9PJB2</accession>
<protein>
    <submittedName>
        <fullName evidence="1">Uncharacterized protein</fullName>
    </submittedName>
</protein>
<keyword evidence="2" id="KW-1185">Reference proteome</keyword>
<sequence>MVAQKQALALLLSLLAFSFILEPSLGAVDEPGIAVYWGQDGREDTLQQTCDSGNFKYVILAFLTVFGCGRTPNWNFAGHCTEPWTPCSTLAPGIQYCQSKNIKVLLSLGGAPGDLSNYSLCSPEDAQNVADYLYQNFLSGQNGPLGSVTLDGIDFDIEGFSNLYYDDLAKALKAYSTEERKIYLGAAPQCPIPDYYLDTAIKTGLFDYIFVQFYNNAQCQYSSGNPTDLFNSWDDWTSRVLPNNSVYLGLPANPSAAGSGYIPPADLINTVLPYVKQASNYGGVMLWSRYWDIQTNPSYSDQISPYIGNSALQSVVAIKNAVFECVSSTLYRLFLKSGPWKSLMSM</sequence>
<dbReference type="EMBL" id="CM039429">
    <property type="protein sequence ID" value="KAI4348054.1"/>
    <property type="molecule type" value="Genomic_DNA"/>
</dbReference>